<keyword evidence="3" id="KW-1185">Reference proteome</keyword>
<dbReference type="SUPFAM" id="SSF53271">
    <property type="entry name" value="PRTase-like"/>
    <property type="match status" value="1"/>
</dbReference>
<evidence type="ECO:0000256" key="1">
    <source>
        <dbReference type="ARBA" id="ARBA00008007"/>
    </source>
</evidence>
<dbReference type="AlphaFoldDB" id="A0A841U252"/>
<dbReference type="CDD" id="cd06223">
    <property type="entry name" value="PRTases_typeI"/>
    <property type="match status" value="1"/>
</dbReference>
<comment type="similarity">
    <text evidence="1">Belongs to the ComF/GntX family.</text>
</comment>
<dbReference type="PANTHER" id="PTHR47505">
    <property type="entry name" value="DNA UTILIZATION PROTEIN YHGH"/>
    <property type="match status" value="1"/>
</dbReference>
<dbReference type="RefSeq" id="WP_185136174.1">
    <property type="nucleotide sequence ID" value="NZ_JACJVR010000050.1"/>
</dbReference>
<organism evidence="2 3">
    <name type="scientific">Cohnella xylanilytica</name>
    <dbReference type="NCBI Taxonomy" id="557555"/>
    <lineage>
        <taxon>Bacteria</taxon>
        <taxon>Bacillati</taxon>
        <taxon>Bacillota</taxon>
        <taxon>Bacilli</taxon>
        <taxon>Bacillales</taxon>
        <taxon>Paenibacillaceae</taxon>
        <taxon>Cohnella</taxon>
    </lineage>
</organism>
<dbReference type="EMBL" id="JACJVR010000050">
    <property type="protein sequence ID" value="MBB6692180.1"/>
    <property type="molecule type" value="Genomic_DNA"/>
</dbReference>
<reference evidence="2 3" key="1">
    <citation type="submission" date="2020-08" db="EMBL/GenBank/DDBJ databases">
        <title>Cohnella phylogeny.</title>
        <authorList>
            <person name="Dunlap C."/>
        </authorList>
    </citation>
    <scope>NUCLEOTIDE SEQUENCE [LARGE SCALE GENOMIC DNA]</scope>
    <source>
        <strain evidence="2 3">DSM 25239</strain>
    </source>
</reference>
<evidence type="ECO:0000313" key="2">
    <source>
        <dbReference type="EMBL" id="MBB6692180.1"/>
    </source>
</evidence>
<dbReference type="InterPro" id="IPR051910">
    <property type="entry name" value="ComF/GntX_DNA_util-trans"/>
</dbReference>
<proteinExistence type="inferred from homology"/>
<accession>A0A841U252</accession>
<dbReference type="Proteomes" id="UP000553776">
    <property type="component" value="Unassembled WGS sequence"/>
</dbReference>
<comment type="caution">
    <text evidence="2">The sequence shown here is derived from an EMBL/GenBank/DDBJ whole genome shotgun (WGS) entry which is preliminary data.</text>
</comment>
<dbReference type="InterPro" id="IPR000836">
    <property type="entry name" value="PRTase_dom"/>
</dbReference>
<dbReference type="PANTHER" id="PTHR47505:SF1">
    <property type="entry name" value="DNA UTILIZATION PROTEIN YHGH"/>
    <property type="match status" value="1"/>
</dbReference>
<gene>
    <name evidence="2" type="ORF">H7B90_12285</name>
</gene>
<evidence type="ECO:0000313" key="3">
    <source>
        <dbReference type="Proteomes" id="UP000553776"/>
    </source>
</evidence>
<sequence>MKWLDRLHGLLAVSAGEACPVCGKDGRPSLAAAALPVRHAAPARELRRLCGDCLARIPWIANAICPVCGRPDRCGDCLRRRERHFERCRGAVRYDETMKEWLALYKYRGLEKLEPVMAAILAGAVERLLSSAAAPAPFDLITSVPLAEQRLEERGFNQAERMAMRISEWYRIPYVPLLRRVRHSDKQSFKGRKDRLENMRGNFAPMAEAIDGLLGYGVSRGNGKLRHSVPSVTPSPTSALFSPPTVLRILIADDIYTTGSTMNECALALRMGLPSCEVYGALWARS</sequence>
<dbReference type="Gene3D" id="3.40.50.2020">
    <property type="match status" value="1"/>
</dbReference>
<dbReference type="InterPro" id="IPR029057">
    <property type="entry name" value="PRTase-like"/>
</dbReference>
<protein>
    <submittedName>
        <fullName evidence="2">ComF family protein</fullName>
    </submittedName>
</protein>
<name>A0A841U252_9BACL</name>